<evidence type="ECO:0000256" key="1">
    <source>
        <dbReference type="SAM" id="SignalP"/>
    </source>
</evidence>
<name>A0A2P2N233_RHIMU</name>
<keyword evidence="1" id="KW-0732">Signal</keyword>
<dbReference type="EMBL" id="GGEC01056043">
    <property type="protein sequence ID" value="MBX36527.1"/>
    <property type="molecule type" value="Transcribed_RNA"/>
</dbReference>
<proteinExistence type="predicted"/>
<feature type="signal peptide" evidence="1">
    <location>
        <begin position="1"/>
        <end position="18"/>
    </location>
</feature>
<accession>A0A2P2N233</accession>
<sequence length="32" mass="3533">MFIVVDLASLLLFSTVENLVLSVHHAHSLLIT</sequence>
<organism evidence="2">
    <name type="scientific">Rhizophora mucronata</name>
    <name type="common">Asiatic mangrove</name>
    <dbReference type="NCBI Taxonomy" id="61149"/>
    <lineage>
        <taxon>Eukaryota</taxon>
        <taxon>Viridiplantae</taxon>
        <taxon>Streptophyta</taxon>
        <taxon>Embryophyta</taxon>
        <taxon>Tracheophyta</taxon>
        <taxon>Spermatophyta</taxon>
        <taxon>Magnoliopsida</taxon>
        <taxon>eudicotyledons</taxon>
        <taxon>Gunneridae</taxon>
        <taxon>Pentapetalae</taxon>
        <taxon>rosids</taxon>
        <taxon>fabids</taxon>
        <taxon>Malpighiales</taxon>
        <taxon>Rhizophoraceae</taxon>
        <taxon>Rhizophora</taxon>
    </lineage>
</organism>
<evidence type="ECO:0000313" key="2">
    <source>
        <dbReference type="EMBL" id="MBX36527.1"/>
    </source>
</evidence>
<reference evidence="2" key="1">
    <citation type="submission" date="2018-02" db="EMBL/GenBank/DDBJ databases">
        <title>Rhizophora mucronata_Transcriptome.</title>
        <authorList>
            <person name="Meera S.P."/>
            <person name="Sreeshan A."/>
            <person name="Augustine A."/>
        </authorList>
    </citation>
    <scope>NUCLEOTIDE SEQUENCE</scope>
    <source>
        <tissue evidence="2">Leaf</tissue>
    </source>
</reference>
<feature type="chain" id="PRO_5015126998" evidence="1">
    <location>
        <begin position="19"/>
        <end position="32"/>
    </location>
</feature>
<protein>
    <submittedName>
        <fullName evidence="2">Uncharacterized protein</fullName>
    </submittedName>
</protein>
<dbReference type="AlphaFoldDB" id="A0A2P2N233"/>